<feature type="binding site" evidence="9">
    <location>
        <position position="30"/>
    </location>
    <ligand>
        <name>Zn(2+)</name>
        <dbReference type="ChEBI" id="CHEBI:29105"/>
        <label>2</label>
        <note>catalytic</note>
    </ligand>
</feature>
<feature type="domain" description="Peptidase M10 metallopeptidase" evidence="13">
    <location>
        <begin position="2"/>
        <end position="58"/>
    </location>
</feature>
<dbReference type="SUPFAM" id="SSF55486">
    <property type="entry name" value="Metalloproteases ('zincins'), catalytic domain"/>
    <property type="match status" value="1"/>
</dbReference>
<dbReference type="SUPFAM" id="SSF50923">
    <property type="entry name" value="Hemopexin-like domain"/>
    <property type="match status" value="1"/>
</dbReference>
<keyword evidence="3" id="KW-0677">Repeat</keyword>
<evidence type="ECO:0000313" key="14">
    <source>
        <dbReference type="EMBL" id="KAJ8963671.1"/>
    </source>
</evidence>
<dbReference type="PRINTS" id="PR00138">
    <property type="entry name" value="MATRIXIN"/>
</dbReference>
<keyword evidence="7" id="KW-0865">Zymogen</keyword>
<feature type="binding site" evidence="9">
    <location>
        <position position="22"/>
    </location>
    <ligand>
        <name>Zn(2+)</name>
        <dbReference type="ChEBI" id="CHEBI:29105"/>
        <label>2</label>
        <note>catalytic</note>
    </ligand>
</feature>
<dbReference type="GO" id="GO:0030198">
    <property type="term" value="P:extracellular matrix organization"/>
    <property type="evidence" value="ECO:0007669"/>
    <property type="project" value="TreeGrafter"/>
</dbReference>
<protein>
    <recommendedName>
        <fullName evidence="13">Peptidase M10 metallopeptidase domain-containing protein</fullName>
    </recommendedName>
</protein>
<feature type="active site" evidence="8">
    <location>
        <position position="13"/>
    </location>
</feature>
<dbReference type="SMART" id="SM00120">
    <property type="entry name" value="HX"/>
    <property type="match status" value="3"/>
</dbReference>
<feature type="region of interest" description="Disordered" evidence="12">
    <location>
        <begin position="68"/>
        <end position="218"/>
    </location>
</feature>
<organism evidence="14 15">
    <name type="scientific">Rhamnusium bicolor</name>
    <dbReference type="NCBI Taxonomy" id="1586634"/>
    <lineage>
        <taxon>Eukaryota</taxon>
        <taxon>Metazoa</taxon>
        <taxon>Ecdysozoa</taxon>
        <taxon>Arthropoda</taxon>
        <taxon>Hexapoda</taxon>
        <taxon>Insecta</taxon>
        <taxon>Pterygota</taxon>
        <taxon>Neoptera</taxon>
        <taxon>Endopterygota</taxon>
        <taxon>Coleoptera</taxon>
        <taxon>Polyphaga</taxon>
        <taxon>Cucujiformia</taxon>
        <taxon>Chrysomeloidea</taxon>
        <taxon>Cerambycidae</taxon>
        <taxon>Lepturinae</taxon>
        <taxon>Rhagiini</taxon>
        <taxon>Rhamnusium</taxon>
    </lineage>
</organism>
<dbReference type="PROSITE" id="PS51642">
    <property type="entry name" value="HEMOPEXIN_2"/>
    <property type="match status" value="3"/>
</dbReference>
<evidence type="ECO:0000313" key="15">
    <source>
        <dbReference type="Proteomes" id="UP001162156"/>
    </source>
</evidence>
<comment type="cofactor">
    <cofactor evidence="9">
        <name>Zn(2+)</name>
        <dbReference type="ChEBI" id="CHEBI:29105"/>
    </cofactor>
    <text evidence="9">Binds 2 Zn(2+) ions per subunit.</text>
</comment>
<dbReference type="AlphaFoldDB" id="A0AAV8ZJ43"/>
<dbReference type="GO" id="GO:0005615">
    <property type="term" value="C:extracellular space"/>
    <property type="evidence" value="ECO:0007669"/>
    <property type="project" value="TreeGrafter"/>
</dbReference>
<feature type="binding site" evidence="9">
    <location>
        <position position="320"/>
    </location>
    <ligand>
        <name>Ca(2+)</name>
        <dbReference type="ChEBI" id="CHEBI:29108"/>
        <label>5</label>
    </ligand>
</feature>
<dbReference type="Proteomes" id="UP001162156">
    <property type="component" value="Unassembled WGS sequence"/>
</dbReference>
<dbReference type="PANTHER" id="PTHR10201">
    <property type="entry name" value="MATRIX METALLOPROTEINASE"/>
    <property type="match status" value="1"/>
</dbReference>
<dbReference type="EMBL" id="JANEYF010001517">
    <property type="protein sequence ID" value="KAJ8963671.1"/>
    <property type="molecule type" value="Genomic_DNA"/>
</dbReference>
<dbReference type="InterPro" id="IPR036375">
    <property type="entry name" value="Hemopexin-like_dom_sf"/>
</dbReference>
<evidence type="ECO:0000256" key="1">
    <source>
        <dbReference type="ARBA" id="ARBA00022670"/>
    </source>
</evidence>
<evidence type="ECO:0000256" key="7">
    <source>
        <dbReference type="ARBA" id="ARBA00023145"/>
    </source>
</evidence>
<dbReference type="GO" id="GO:0031012">
    <property type="term" value="C:extracellular matrix"/>
    <property type="evidence" value="ECO:0007669"/>
    <property type="project" value="InterPro"/>
</dbReference>
<evidence type="ECO:0000256" key="10">
    <source>
        <dbReference type="PIRSR" id="PIRSR621190-4"/>
    </source>
</evidence>
<evidence type="ECO:0000256" key="5">
    <source>
        <dbReference type="ARBA" id="ARBA00022833"/>
    </source>
</evidence>
<feature type="modified residue" description="Phosphotyrosine; by PKDCC" evidence="10">
    <location>
        <position position="301"/>
    </location>
</feature>
<dbReference type="PANTHER" id="PTHR10201:SF308">
    <property type="entry name" value="MATRIX METALLOPROTEINASE 2"/>
    <property type="match status" value="1"/>
</dbReference>
<dbReference type="InterPro" id="IPR000585">
    <property type="entry name" value="Hemopexin-like_dom"/>
</dbReference>
<accession>A0AAV8ZJ43</accession>
<feature type="compositionally biased region" description="Basic and acidic residues" evidence="12">
    <location>
        <begin position="122"/>
        <end position="139"/>
    </location>
</feature>
<evidence type="ECO:0000256" key="11">
    <source>
        <dbReference type="PROSITE-ProRule" id="PRU01011"/>
    </source>
</evidence>
<dbReference type="Gene3D" id="2.110.10.10">
    <property type="entry name" value="Hemopexin-like domain"/>
    <property type="match status" value="1"/>
</dbReference>
<dbReference type="CDD" id="cd00094">
    <property type="entry name" value="HX"/>
    <property type="match status" value="1"/>
</dbReference>
<proteinExistence type="predicted"/>
<keyword evidence="15" id="KW-1185">Reference proteome</keyword>
<dbReference type="GO" id="GO:0004222">
    <property type="term" value="F:metalloendopeptidase activity"/>
    <property type="evidence" value="ECO:0007669"/>
    <property type="project" value="InterPro"/>
</dbReference>
<evidence type="ECO:0000256" key="2">
    <source>
        <dbReference type="ARBA" id="ARBA00022723"/>
    </source>
</evidence>
<keyword evidence="4" id="KW-0378">Hydrolase</keyword>
<feature type="compositionally biased region" description="Basic and acidic residues" evidence="12">
    <location>
        <begin position="189"/>
        <end position="199"/>
    </location>
</feature>
<dbReference type="FunFam" id="2.110.10.10:FF:000018">
    <property type="entry name" value="Matrix metallopeptidase 25b"/>
    <property type="match status" value="1"/>
</dbReference>
<comment type="caution">
    <text evidence="14">The sequence shown here is derived from an EMBL/GenBank/DDBJ whole genome shotgun (WGS) entry which is preliminary data.</text>
</comment>
<feature type="binding site" evidence="9">
    <location>
        <position position="223"/>
    </location>
    <ligand>
        <name>Ca(2+)</name>
        <dbReference type="ChEBI" id="CHEBI:29108"/>
        <label>4</label>
    </ligand>
</feature>
<dbReference type="GO" id="GO:0008270">
    <property type="term" value="F:zinc ion binding"/>
    <property type="evidence" value="ECO:0007669"/>
    <property type="project" value="InterPro"/>
</dbReference>
<dbReference type="GO" id="GO:0030574">
    <property type="term" value="P:collagen catabolic process"/>
    <property type="evidence" value="ECO:0007669"/>
    <property type="project" value="TreeGrafter"/>
</dbReference>
<name>A0AAV8ZJ43_9CUCU</name>
<comment type="cofactor">
    <cofactor evidence="9">
        <name>Ca(2+)</name>
        <dbReference type="ChEBI" id="CHEBI:29108"/>
    </cofactor>
    <text evidence="9">Can bind about 5 Ca(2+) ions per subunit.</text>
</comment>
<feature type="binding site" evidence="9">
    <location>
        <position position="12"/>
    </location>
    <ligand>
        <name>Zn(2+)</name>
        <dbReference type="ChEBI" id="CHEBI:29105"/>
        <label>2</label>
        <note>catalytic</note>
    </ligand>
</feature>
<keyword evidence="6" id="KW-0482">Metalloprotease</keyword>
<keyword evidence="2 9" id="KW-0479">Metal-binding</keyword>
<dbReference type="InterPro" id="IPR024079">
    <property type="entry name" value="MetalloPept_cat_dom_sf"/>
</dbReference>
<feature type="compositionally biased region" description="Low complexity" evidence="12">
    <location>
        <begin position="77"/>
        <end position="89"/>
    </location>
</feature>
<gene>
    <name evidence="14" type="ORF">NQ314_005462</name>
</gene>
<feature type="compositionally biased region" description="Basic and acidic residues" evidence="12">
    <location>
        <begin position="153"/>
        <end position="172"/>
    </location>
</feature>
<evidence type="ECO:0000259" key="13">
    <source>
        <dbReference type="Pfam" id="PF00413"/>
    </source>
</evidence>
<dbReference type="InterPro" id="IPR001818">
    <property type="entry name" value="Pept_M10_metallopeptidase"/>
</dbReference>
<feature type="binding site" evidence="9">
    <location>
        <position position="271"/>
    </location>
    <ligand>
        <name>Ca(2+)</name>
        <dbReference type="ChEBI" id="CHEBI:29108"/>
        <label>4</label>
    </ligand>
</feature>
<evidence type="ECO:0000256" key="9">
    <source>
        <dbReference type="PIRSR" id="PIRSR621190-2"/>
    </source>
</evidence>
<feature type="repeat" description="Hemopexin" evidence="11">
    <location>
        <begin position="215"/>
        <end position="263"/>
    </location>
</feature>
<dbReference type="InterPro" id="IPR018487">
    <property type="entry name" value="Hemopexin-like_repeat"/>
</dbReference>
<feature type="binding site" evidence="9">
    <location>
        <position position="368"/>
    </location>
    <ligand>
        <name>Ca(2+)</name>
        <dbReference type="ChEBI" id="CHEBI:29108"/>
        <label>5</label>
    </ligand>
</feature>
<evidence type="ECO:0000256" key="4">
    <source>
        <dbReference type="ARBA" id="ARBA00022801"/>
    </source>
</evidence>
<evidence type="ECO:0000256" key="12">
    <source>
        <dbReference type="SAM" id="MobiDB-lite"/>
    </source>
</evidence>
<feature type="binding site" evidence="9">
    <location>
        <position position="16"/>
    </location>
    <ligand>
        <name>Zn(2+)</name>
        <dbReference type="ChEBI" id="CHEBI:29105"/>
        <label>2</label>
        <note>catalytic</note>
    </ligand>
</feature>
<feature type="binding site" evidence="9">
    <location>
        <position position="366"/>
    </location>
    <ligand>
        <name>Ca(2+)</name>
        <dbReference type="ChEBI" id="CHEBI:29108"/>
        <label>4</label>
    </ligand>
</feature>
<reference evidence="14" key="1">
    <citation type="journal article" date="2023" name="Insect Mol. Biol.">
        <title>Genome sequencing provides insights into the evolution of gene families encoding plant cell wall-degrading enzymes in longhorned beetles.</title>
        <authorList>
            <person name="Shin N.R."/>
            <person name="Okamura Y."/>
            <person name="Kirsch R."/>
            <person name="Pauchet Y."/>
        </authorList>
    </citation>
    <scope>NUCLEOTIDE SEQUENCE</scope>
    <source>
        <strain evidence="14">RBIC_L_NR</strain>
    </source>
</reference>
<dbReference type="InterPro" id="IPR021190">
    <property type="entry name" value="Pept_M10A"/>
</dbReference>
<evidence type="ECO:0000256" key="8">
    <source>
        <dbReference type="PIRSR" id="PIRSR621190-1"/>
    </source>
</evidence>
<evidence type="ECO:0000256" key="6">
    <source>
        <dbReference type="ARBA" id="ARBA00023049"/>
    </source>
</evidence>
<keyword evidence="5 9" id="KW-0862">Zinc</keyword>
<dbReference type="Gene3D" id="3.40.390.10">
    <property type="entry name" value="Collagenase (Catalytic Domain)"/>
    <property type="match status" value="1"/>
</dbReference>
<dbReference type="GO" id="GO:0006508">
    <property type="term" value="P:proteolysis"/>
    <property type="evidence" value="ECO:0007669"/>
    <property type="project" value="UniProtKB-KW"/>
</dbReference>
<sequence>MEGTNLFNVAAHEVGHSLGLSHSNEETALMYPWYKEMDNGFEYELPEDDKQAIQYLYGARDTRRSWGNIPDYHPVQTSTTTTTTTTTTRPTRRTYHTRPPQRPYDPRYPHGRHPYNPYSPQRPEKPYYPHKPMHPDKKPHYPKTRVNQNPYGPEKKTPYHNHTPERTPDRTYPDTGYPTWGYPTVNPDKYPKHTPERNHPKPSPPKESPTRKPPPDTCDTSYDAVAVIRREVFIFKDAYFWRIGEDGLMPNYPAEIRRLWHGLPHNLTHVDAVYERTDSRIVFFIGDKYYVFVGNTVERGYPKPLTELGLSRNVKKIDGAMVWGHNGQTYFYGGDKYWKFDEGLQKVELDYPRDISMWKGVGTDIDAVFQWKDGKY</sequence>
<evidence type="ECO:0000256" key="3">
    <source>
        <dbReference type="ARBA" id="ARBA00022737"/>
    </source>
</evidence>
<keyword evidence="1" id="KW-0645">Protease</keyword>
<dbReference type="Pfam" id="PF00413">
    <property type="entry name" value="Peptidase_M10"/>
    <property type="match status" value="1"/>
</dbReference>
<keyword evidence="9" id="KW-0106">Calcium</keyword>
<dbReference type="Pfam" id="PF00045">
    <property type="entry name" value="Hemopexin"/>
    <property type="match status" value="3"/>
</dbReference>
<feature type="repeat" description="Hemopexin" evidence="11">
    <location>
        <begin position="314"/>
        <end position="361"/>
    </location>
</feature>
<feature type="repeat" description="Hemopexin" evidence="11">
    <location>
        <begin position="267"/>
        <end position="312"/>
    </location>
</feature>